<comment type="caution">
    <text evidence="2">The sequence shown here is derived from an EMBL/GenBank/DDBJ whole genome shotgun (WGS) entry which is preliminary data.</text>
</comment>
<dbReference type="RefSeq" id="WP_350412771.1">
    <property type="nucleotide sequence ID" value="NZ_JBEOKT010000010.1"/>
</dbReference>
<accession>A0ABV1RV93</accession>
<evidence type="ECO:0000313" key="3">
    <source>
        <dbReference type="Proteomes" id="UP001476807"/>
    </source>
</evidence>
<keyword evidence="3" id="KW-1185">Reference proteome</keyword>
<dbReference type="Gene3D" id="3.40.50.2000">
    <property type="entry name" value="Glycogen Phosphorylase B"/>
    <property type="match status" value="2"/>
</dbReference>
<dbReference type="Pfam" id="PF00534">
    <property type="entry name" value="Glycos_transf_1"/>
    <property type="match status" value="1"/>
</dbReference>
<dbReference type="EC" id="2.4.-.-" evidence="2"/>
<evidence type="ECO:0000313" key="2">
    <source>
        <dbReference type="EMBL" id="MER2998321.1"/>
    </source>
</evidence>
<sequence>MSKPRILIFIDWFLPGYKAGGPIQSCANLVEHLKNDFDFWVITRDTDYCETEPYSSVKSDTWNQLAPHLQVFYSSAGNLKYSTLTKAAKEAKADVLFVNGVYSFYFSIMPLRIAKKLSYKTIVSARGMLAPSAIQVKGGKKKIFLKMSQLLGLYKGVSFHATNEAEKEHIKAVFGSKQEIKVAPNFPKTATIVSNKQHIKEQESLRLVYIARISPEKNTLYALEVLKEYTYNGNIVFDIYGPIYNESYWSGCEQLIKALPSNIEVNYKGSLESQRVHETLQDYHALFMPTRGENFGHVILESLSAGRPVIISDQTPWKELEGLGVGFDISLSEPYTFANKIQYMLDHTQQDYNIISEAAYLYAKQYVQDSEAVAQNLKLFKID</sequence>
<protein>
    <submittedName>
        <fullName evidence="2">Glycosyltransferase</fullName>
        <ecNumber evidence="2">2.4.-.-</ecNumber>
    </submittedName>
</protein>
<dbReference type="InterPro" id="IPR050194">
    <property type="entry name" value="Glycosyltransferase_grp1"/>
</dbReference>
<dbReference type="Proteomes" id="UP001476807">
    <property type="component" value="Unassembled WGS sequence"/>
</dbReference>
<dbReference type="GO" id="GO:0016757">
    <property type="term" value="F:glycosyltransferase activity"/>
    <property type="evidence" value="ECO:0007669"/>
    <property type="project" value="UniProtKB-KW"/>
</dbReference>
<dbReference type="PANTHER" id="PTHR45947:SF3">
    <property type="entry name" value="SULFOQUINOVOSYL TRANSFERASE SQD2"/>
    <property type="match status" value="1"/>
</dbReference>
<feature type="domain" description="Glycosyl transferase family 1" evidence="1">
    <location>
        <begin position="196"/>
        <end position="359"/>
    </location>
</feature>
<proteinExistence type="predicted"/>
<dbReference type="SUPFAM" id="SSF53756">
    <property type="entry name" value="UDP-Glycosyltransferase/glycogen phosphorylase"/>
    <property type="match status" value="1"/>
</dbReference>
<evidence type="ECO:0000259" key="1">
    <source>
        <dbReference type="Pfam" id="PF00534"/>
    </source>
</evidence>
<dbReference type="InterPro" id="IPR001296">
    <property type="entry name" value="Glyco_trans_1"/>
</dbReference>
<organism evidence="2 3">
    <name type="scientific">Pontibacter populi</name>
    <dbReference type="NCBI Taxonomy" id="890055"/>
    <lineage>
        <taxon>Bacteria</taxon>
        <taxon>Pseudomonadati</taxon>
        <taxon>Bacteroidota</taxon>
        <taxon>Cytophagia</taxon>
        <taxon>Cytophagales</taxon>
        <taxon>Hymenobacteraceae</taxon>
        <taxon>Pontibacter</taxon>
    </lineage>
</organism>
<keyword evidence="2" id="KW-0808">Transferase</keyword>
<keyword evidence="2" id="KW-0328">Glycosyltransferase</keyword>
<dbReference type="CDD" id="cd03801">
    <property type="entry name" value="GT4_PimA-like"/>
    <property type="match status" value="1"/>
</dbReference>
<name>A0ABV1RV93_9BACT</name>
<dbReference type="PANTHER" id="PTHR45947">
    <property type="entry name" value="SULFOQUINOVOSYL TRANSFERASE SQD2"/>
    <property type="match status" value="1"/>
</dbReference>
<reference evidence="2 3" key="1">
    <citation type="submission" date="2024-06" db="EMBL/GenBank/DDBJ databases">
        <title>Pontibacter populi HYL7-15.</title>
        <authorList>
            <person name="Kim M.K."/>
        </authorList>
    </citation>
    <scope>NUCLEOTIDE SEQUENCE [LARGE SCALE GENOMIC DNA]</scope>
    <source>
        <strain evidence="2 3">HYL7-15</strain>
    </source>
</reference>
<dbReference type="EMBL" id="JBEOKT010000010">
    <property type="protein sequence ID" value="MER2998321.1"/>
    <property type="molecule type" value="Genomic_DNA"/>
</dbReference>
<gene>
    <name evidence="2" type="ORF">ABS362_12255</name>
</gene>